<protein>
    <recommendedName>
        <fullName evidence="4">CamS family sex pheromone protein</fullName>
    </recommendedName>
</protein>
<reference evidence="3" key="1">
    <citation type="submission" date="2017-11" db="EMBL/GenBank/DDBJ databases">
        <authorList>
            <person name="Zhu W."/>
        </authorList>
    </citation>
    <scope>NUCLEOTIDE SEQUENCE [LARGE SCALE GENOMIC DNA]</scope>
    <source>
        <strain evidence="3">CAU 1051</strain>
    </source>
</reference>
<feature type="chain" id="PRO_5038794781" description="CamS family sex pheromone protein" evidence="1">
    <location>
        <begin position="20"/>
        <end position="415"/>
    </location>
</feature>
<dbReference type="AlphaFoldDB" id="A0A3D8PS74"/>
<feature type="signal peptide" evidence="1">
    <location>
        <begin position="1"/>
        <end position="19"/>
    </location>
</feature>
<organism evidence="2 3">
    <name type="scientific">Oceanobacillus chungangensis</name>
    <dbReference type="NCBI Taxonomy" id="1229152"/>
    <lineage>
        <taxon>Bacteria</taxon>
        <taxon>Bacillati</taxon>
        <taxon>Bacillota</taxon>
        <taxon>Bacilli</taxon>
        <taxon>Bacillales</taxon>
        <taxon>Bacillaceae</taxon>
        <taxon>Oceanobacillus</taxon>
    </lineage>
</organism>
<dbReference type="CDD" id="cd13441">
    <property type="entry name" value="CamS_repeat_1"/>
    <property type="match status" value="1"/>
</dbReference>
<proteinExistence type="predicted"/>
<evidence type="ECO:0000313" key="3">
    <source>
        <dbReference type="Proteomes" id="UP000256520"/>
    </source>
</evidence>
<accession>A0A3D8PS74</accession>
<dbReference type="RefSeq" id="WP_115749569.1">
    <property type="nucleotide sequence ID" value="NZ_PIOD01000008.1"/>
</dbReference>
<gene>
    <name evidence="2" type="ORF">CWR45_09155</name>
</gene>
<keyword evidence="3" id="KW-1185">Reference proteome</keyword>
<dbReference type="OrthoDB" id="9795361at2"/>
<comment type="caution">
    <text evidence="2">The sequence shown here is derived from an EMBL/GenBank/DDBJ whole genome shotgun (WGS) entry which is preliminary data.</text>
</comment>
<name>A0A3D8PS74_9BACI</name>
<sequence>MKKISIGLLCALLLLTSCAPNNRNDEEELLSKDDKETKTSIVPSYRLADDNYRIIIPYEPSEARGVIVNQVANRLDIDEMEEGLRRHSTEVFDPKELYFQEGQYLTSDMVYEWLGRGLTEEQLEERVQAEIKRLEEAKMTVNEDKIRTEFQNGLNPPIEEIPEDAEQEEKIKINRESPRYLSHILEQNFLKRNEDNSTVQLAGISIGLALKSVYRFQTETGGPYYYEDIPLDEAMKQGNEIAGQIIERIRGMEGLENIPVMFALYREEDQSSPVPGNFVAKTNVAGGSATIGDWEKITEEYILFPSAEGQKEYIDDHEIVTSFGNEIAKFFPNYVGIIGQGFYINKELQELSIEIPLEFYGESEIIGFTQYAYGLVQEMFPNYYDIEINVTSINGSESLIYRDAGKDTPNVHIFH</sequence>
<dbReference type="Pfam" id="PF07537">
    <property type="entry name" value="CamS"/>
    <property type="match status" value="1"/>
</dbReference>
<dbReference type="PROSITE" id="PS51257">
    <property type="entry name" value="PROKAR_LIPOPROTEIN"/>
    <property type="match status" value="1"/>
</dbReference>
<dbReference type="Proteomes" id="UP000256520">
    <property type="component" value="Unassembled WGS sequence"/>
</dbReference>
<evidence type="ECO:0000313" key="2">
    <source>
        <dbReference type="EMBL" id="RDW18973.1"/>
    </source>
</evidence>
<dbReference type="EMBL" id="PIOD01000008">
    <property type="protein sequence ID" value="RDW18973.1"/>
    <property type="molecule type" value="Genomic_DNA"/>
</dbReference>
<dbReference type="CDD" id="cd13440">
    <property type="entry name" value="CamS_repeat_2"/>
    <property type="match status" value="1"/>
</dbReference>
<evidence type="ECO:0000256" key="1">
    <source>
        <dbReference type="SAM" id="SignalP"/>
    </source>
</evidence>
<dbReference type="PIRSF" id="PIRSF012509">
    <property type="entry name" value="CamS"/>
    <property type="match status" value="1"/>
</dbReference>
<evidence type="ECO:0008006" key="4">
    <source>
        <dbReference type="Google" id="ProtNLM"/>
    </source>
</evidence>
<dbReference type="Gene3D" id="3.10.570.10">
    <property type="entry name" value="sex pheromone staph- cam373 precursor domain"/>
    <property type="match status" value="1"/>
</dbReference>
<dbReference type="InterPro" id="IPR011426">
    <property type="entry name" value="CamS"/>
</dbReference>
<keyword evidence="1" id="KW-0732">Signal</keyword>